<dbReference type="InterPro" id="IPR027417">
    <property type="entry name" value="P-loop_NTPase"/>
</dbReference>
<dbReference type="EC" id="3.6.4.13" evidence="1"/>
<dbReference type="PANTHER" id="PTHR47963">
    <property type="entry name" value="DEAD-BOX ATP-DEPENDENT RNA HELICASE 47, MITOCHONDRIAL"/>
    <property type="match status" value="1"/>
</dbReference>
<keyword evidence="3" id="KW-0378">Hydrolase</keyword>
<evidence type="ECO:0000313" key="7">
    <source>
        <dbReference type="EMBL" id="SVA91277.1"/>
    </source>
</evidence>
<evidence type="ECO:0000256" key="5">
    <source>
        <dbReference type="ARBA" id="ARBA00022840"/>
    </source>
</evidence>
<dbReference type="GO" id="GO:0003724">
    <property type="term" value="F:RNA helicase activity"/>
    <property type="evidence" value="ECO:0007669"/>
    <property type="project" value="UniProtKB-EC"/>
</dbReference>
<keyword evidence="5" id="KW-0067">ATP-binding</keyword>
<organism evidence="7">
    <name type="scientific">marine metagenome</name>
    <dbReference type="NCBI Taxonomy" id="408172"/>
    <lineage>
        <taxon>unclassified sequences</taxon>
        <taxon>metagenomes</taxon>
        <taxon>ecological metagenomes</taxon>
    </lineage>
</organism>
<evidence type="ECO:0000256" key="4">
    <source>
        <dbReference type="ARBA" id="ARBA00022806"/>
    </source>
</evidence>
<dbReference type="GO" id="GO:0005524">
    <property type="term" value="F:ATP binding"/>
    <property type="evidence" value="ECO:0007669"/>
    <property type="project" value="UniProtKB-KW"/>
</dbReference>
<dbReference type="EMBL" id="UINC01022185">
    <property type="protein sequence ID" value="SVA91277.1"/>
    <property type="molecule type" value="Genomic_DNA"/>
</dbReference>
<name>A0A381ZR68_9ZZZZ</name>
<proteinExistence type="predicted"/>
<dbReference type="InterPro" id="IPR014001">
    <property type="entry name" value="Helicase_ATP-bd"/>
</dbReference>
<keyword evidence="4" id="KW-0347">Helicase</keyword>
<dbReference type="InterPro" id="IPR050547">
    <property type="entry name" value="DEAD_box_RNA_helicases"/>
</dbReference>
<dbReference type="SMART" id="SM00487">
    <property type="entry name" value="DEXDc"/>
    <property type="match status" value="1"/>
</dbReference>
<keyword evidence="2" id="KW-0547">Nucleotide-binding</keyword>
<dbReference type="GO" id="GO:0016787">
    <property type="term" value="F:hydrolase activity"/>
    <property type="evidence" value="ECO:0007669"/>
    <property type="project" value="UniProtKB-KW"/>
</dbReference>
<sequence length="263" mass="28556">MSKEGLHHPYELQRNIIPLITRKNNLLIESGPGAGTLISYTAPLLENIQPGQGSPGAIVVTHTREASSKLAEATSRLSISTGHIIGSLSGDWASPHNADIVFGTPEDILLAIKDSQLSTQKIGALIVDGANSIKLASDLDSLKELLGYIGNRPQKVVFSLPITDPIKKLVAQHVSKCLTISGSSRKDTPLTNHQSQKIHYSITVEEKTKVLLWLINQHLSDRFSHAMVFVRNSDRIEEIVGFLKVYGFSVGTPGDSTSHIWVG</sequence>
<evidence type="ECO:0000256" key="1">
    <source>
        <dbReference type="ARBA" id="ARBA00012552"/>
    </source>
</evidence>
<dbReference type="PROSITE" id="PS51192">
    <property type="entry name" value="HELICASE_ATP_BIND_1"/>
    <property type="match status" value="1"/>
</dbReference>
<dbReference type="PANTHER" id="PTHR47963:SF8">
    <property type="entry name" value="ATP-DEPENDENT RNA HELICASE DEAD"/>
    <property type="match status" value="1"/>
</dbReference>
<dbReference type="GO" id="GO:0003723">
    <property type="term" value="F:RNA binding"/>
    <property type="evidence" value="ECO:0007669"/>
    <property type="project" value="TreeGrafter"/>
</dbReference>
<dbReference type="InterPro" id="IPR011545">
    <property type="entry name" value="DEAD/DEAH_box_helicase_dom"/>
</dbReference>
<accession>A0A381ZR68</accession>
<gene>
    <name evidence="7" type="ORF">METZ01_LOCUS144131</name>
</gene>
<feature type="non-terminal residue" evidence="7">
    <location>
        <position position="263"/>
    </location>
</feature>
<dbReference type="Pfam" id="PF00270">
    <property type="entry name" value="DEAD"/>
    <property type="match status" value="1"/>
</dbReference>
<protein>
    <recommendedName>
        <fullName evidence="1">RNA helicase</fullName>
        <ecNumber evidence="1">3.6.4.13</ecNumber>
    </recommendedName>
</protein>
<reference evidence="7" key="1">
    <citation type="submission" date="2018-05" db="EMBL/GenBank/DDBJ databases">
        <authorList>
            <person name="Lanie J.A."/>
            <person name="Ng W.-L."/>
            <person name="Kazmierczak K.M."/>
            <person name="Andrzejewski T.M."/>
            <person name="Davidsen T.M."/>
            <person name="Wayne K.J."/>
            <person name="Tettelin H."/>
            <person name="Glass J.I."/>
            <person name="Rusch D."/>
            <person name="Podicherti R."/>
            <person name="Tsui H.-C.T."/>
            <person name="Winkler M.E."/>
        </authorList>
    </citation>
    <scope>NUCLEOTIDE SEQUENCE</scope>
</reference>
<evidence type="ECO:0000256" key="3">
    <source>
        <dbReference type="ARBA" id="ARBA00022801"/>
    </source>
</evidence>
<evidence type="ECO:0000256" key="2">
    <source>
        <dbReference type="ARBA" id="ARBA00022741"/>
    </source>
</evidence>
<evidence type="ECO:0000259" key="6">
    <source>
        <dbReference type="PROSITE" id="PS51192"/>
    </source>
</evidence>
<feature type="domain" description="Helicase ATP-binding" evidence="6">
    <location>
        <begin position="17"/>
        <end position="180"/>
    </location>
</feature>
<dbReference type="Gene3D" id="3.40.50.300">
    <property type="entry name" value="P-loop containing nucleotide triphosphate hydrolases"/>
    <property type="match status" value="1"/>
</dbReference>
<dbReference type="AlphaFoldDB" id="A0A381ZR68"/>
<dbReference type="SUPFAM" id="SSF52540">
    <property type="entry name" value="P-loop containing nucleoside triphosphate hydrolases"/>
    <property type="match status" value="1"/>
</dbReference>